<feature type="domain" description="Methyl-accepting transducer" evidence="4">
    <location>
        <begin position="103"/>
        <end position="258"/>
    </location>
</feature>
<evidence type="ECO:0000259" key="4">
    <source>
        <dbReference type="PROSITE" id="PS50111"/>
    </source>
</evidence>
<organism evidence="5 6">
    <name type="scientific">Formimonas warabiya</name>
    <dbReference type="NCBI Taxonomy" id="1761012"/>
    <lineage>
        <taxon>Bacteria</taxon>
        <taxon>Bacillati</taxon>
        <taxon>Bacillota</taxon>
        <taxon>Clostridia</taxon>
        <taxon>Eubacteriales</taxon>
        <taxon>Peptococcaceae</taxon>
        <taxon>Candidatus Formimonas</taxon>
    </lineage>
</organism>
<dbReference type="AlphaFoldDB" id="A0A3G1L223"/>
<keyword evidence="3" id="KW-0175">Coiled coil</keyword>
<evidence type="ECO:0000313" key="6">
    <source>
        <dbReference type="Proteomes" id="UP000323521"/>
    </source>
</evidence>
<dbReference type="GO" id="GO:0016020">
    <property type="term" value="C:membrane"/>
    <property type="evidence" value="ECO:0007669"/>
    <property type="project" value="InterPro"/>
</dbReference>
<dbReference type="Pfam" id="PF00015">
    <property type="entry name" value="MCPsignal"/>
    <property type="match status" value="1"/>
</dbReference>
<gene>
    <name evidence="5" type="ORF">DCMF_17690</name>
</gene>
<reference evidence="5 6" key="1">
    <citation type="submission" date="2016-10" db="EMBL/GenBank/DDBJ databases">
        <title>Complete Genome Sequence of Peptococcaceae strain DCMF.</title>
        <authorList>
            <person name="Edwards R.J."/>
            <person name="Holland S.I."/>
            <person name="Deshpande N.P."/>
            <person name="Wong Y.K."/>
            <person name="Ertan H."/>
            <person name="Manefield M."/>
            <person name="Russell T.L."/>
            <person name="Lee M.J."/>
        </authorList>
    </citation>
    <scope>NUCLEOTIDE SEQUENCE [LARGE SCALE GENOMIC DNA]</scope>
    <source>
        <strain evidence="5 6">DCMF</strain>
    </source>
</reference>
<keyword evidence="1 2" id="KW-0807">Transducer</keyword>
<dbReference type="PANTHER" id="PTHR32089:SF112">
    <property type="entry name" value="LYSOZYME-LIKE PROTEIN-RELATED"/>
    <property type="match status" value="1"/>
</dbReference>
<dbReference type="GO" id="GO:0007165">
    <property type="term" value="P:signal transduction"/>
    <property type="evidence" value="ECO:0007669"/>
    <property type="project" value="UniProtKB-KW"/>
</dbReference>
<accession>A0A3G1L223</accession>
<dbReference type="Gene3D" id="1.10.287.950">
    <property type="entry name" value="Methyl-accepting chemotaxis protein"/>
    <property type="match status" value="1"/>
</dbReference>
<dbReference type="PROSITE" id="PS50111">
    <property type="entry name" value="CHEMOTAXIS_TRANSDUC_2"/>
    <property type="match status" value="1"/>
</dbReference>
<evidence type="ECO:0000313" key="5">
    <source>
        <dbReference type="EMBL" id="ATW28707.1"/>
    </source>
</evidence>
<protein>
    <submittedName>
        <fullName evidence="5">Chemotaxis protein</fullName>
    </submittedName>
</protein>
<dbReference type="KEGG" id="fwa:DCMF_17690"/>
<keyword evidence="6" id="KW-1185">Reference proteome</keyword>
<dbReference type="SMART" id="SM00283">
    <property type="entry name" value="MA"/>
    <property type="match status" value="1"/>
</dbReference>
<evidence type="ECO:0000256" key="1">
    <source>
        <dbReference type="ARBA" id="ARBA00023224"/>
    </source>
</evidence>
<dbReference type="SUPFAM" id="SSF58104">
    <property type="entry name" value="Methyl-accepting chemotaxis protein (MCP) signaling domain"/>
    <property type="match status" value="1"/>
</dbReference>
<dbReference type="Proteomes" id="UP000323521">
    <property type="component" value="Chromosome"/>
</dbReference>
<feature type="coiled-coil region" evidence="3">
    <location>
        <begin position="90"/>
        <end position="117"/>
    </location>
</feature>
<name>A0A3G1L223_FORW1</name>
<proteinExistence type="predicted"/>
<dbReference type="PANTHER" id="PTHR32089">
    <property type="entry name" value="METHYL-ACCEPTING CHEMOTAXIS PROTEIN MCPB"/>
    <property type="match status" value="1"/>
</dbReference>
<dbReference type="InterPro" id="IPR004089">
    <property type="entry name" value="MCPsignal_dom"/>
</dbReference>
<evidence type="ECO:0000256" key="3">
    <source>
        <dbReference type="SAM" id="Coils"/>
    </source>
</evidence>
<dbReference type="EMBL" id="CP017634">
    <property type="protein sequence ID" value="ATW28707.1"/>
    <property type="molecule type" value="Genomic_DNA"/>
</dbReference>
<evidence type="ECO:0000256" key="2">
    <source>
        <dbReference type="PROSITE-ProRule" id="PRU00284"/>
    </source>
</evidence>
<sequence>MCDTEKCIYDVNPHTFKWPVPTYQGEKIEPSWISYEAMQKRKRVVKVVKKEVFGVEHVAISIPLFEGNKLVGTISLFQSVDRKDKLFKIANSLNETIKNLDITVQQIAAEAEELSATGQELEGVSHETNAQVGETDQVIEVIRKIADQTNLIGLNAAIEAARVGEHGRGFAVVAEEVRKLAHTSSTSTKNIKQTLDKVKNAVQQINSALKEVAAVTNHQAEALTDVSSAVDKLNVLADSVVSMANDLATDVYSQYGHK</sequence>